<dbReference type="PANTHER" id="PTHR15678:SF6">
    <property type="entry name" value="BRIDGE-LIKE LIPID TRANSFER PROTEIN FAMILY MEMBER 2"/>
    <property type="match status" value="1"/>
</dbReference>
<keyword evidence="2" id="KW-0472">Membrane</keyword>
<dbReference type="SMART" id="SM01214">
    <property type="entry name" value="Fmp27_GFWDK"/>
    <property type="match status" value="1"/>
</dbReference>
<proteinExistence type="predicted"/>
<keyword evidence="2" id="KW-1133">Transmembrane helix</keyword>
<dbReference type="InterPro" id="IPR045167">
    <property type="entry name" value="Hobbit"/>
</dbReference>
<feature type="region of interest" description="Disordered" evidence="1">
    <location>
        <begin position="2492"/>
        <end position="2528"/>
    </location>
</feature>
<evidence type="ECO:0000259" key="5">
    <source>
        <dbReference type="SMART" id="SM01216"/>
    </source>
</evidence>
<name>C5DU03_ZYGRC</name>
<sequence>MIGMWSERLWDLCKTTLLFFLIAIGVQALLSVLITWAFRFTDAPVEKFSFRIFGKSIKAFRLRTSSFDLKIGNIHFSIGRKLGLFLEDVSVELRETKGNAQNSSKKKPDKSSSSFLTGDKIQFTIGSGMLTVLRWMLPFRIYVKNLVTMKYDGTTLRAELASMAIAKFSDKKLNAEVFLHAATHLESGASIHHIGYEFKVRLDQSRDECTDKMLVIIQNWSSYLRVSGVHIRVPSLLDPYAPNDSDSSKGSNGDRLEKFLETSGNLLKKFRAPVETVKVVDIKIENIMVEYENNAVITISNLQLLLEFVSVYSYGMNLEFLPSKKYLHRDLQLSITANSMVAEADDVSIVRIPLINAIIATDCISKLFQGVPLTKAKVLNTFNVIDPTVVVTMDQLLAILTFINGYKAAKASKIATREGEEDNYDDAVDDNDDNDNGVELEYSDTGIDEEKNFQTQKERTVEVLKQKLRIVPNIMLEFNISNFSATLQLSERDNLIFKIYNVQFLGYHQNENMTFIPDSTINDTFSRPELAYLERDPFMENLTNYLKIVGATLTFLSLPDEGEYNALSIPICGFERFDSFMDEVTDFSFNIHSTLRHFSFTLDSFDVFNKISEALIEIWLVKQEGDKIQSKGTEGQQRTLKGPSLVFDWSLKMRFKDVSFSMLLAGFLPRYLDPIELNGMNLSDFGRGCIFLVNEAFLNLGPKQKDCHILDSSLIRIIENPRGPQLTDTIVKFRDLKFTTNWDKETSLTLPCIHLKLDVNIIWFVFFVRSVFDHHFLRFKQNGDTSVEKVQSKPVKKSRKFDLKLDKITIELTLPQNTPLLLSFTGISFAAENRVLKVSSLSALVKSVYVKKFDVHIPLMDIRDFEIDLSGIQKKSFSIATSEVHFHTEYHFRFYVIVDNIISFFKSIKQIHLAFRNLADFHKLYPSQMMPRKLPSLQFFTKKFCVEVKDDPFEQELGLIFKVGVLEQKERLEKLKEFELLKGDYLTPSQIDSVRENSWIRKARQRLLENFSTSWISRYREASISFYGMPPRIAKHQDIESTYYLFSEDVGSKVAGLTVENVDISLEPPSFPLDKYADFIYHYGKKVPKDTAYTLLLMAHLAIKTDLWELRMRDYPLPAISFPNTFTKGDVVLGERMPDDYSLRTVYVPFVPAADTIEHRTVDSIYGTHVIRTLNSVKVYFNITSSVHSTIPATITWGKSLQPAYESLMLWFDFLTRPKDDPSPKIGFWDKFRFLLHGRWIYEFSDISGIQLNIKGSGNPYKIADDGAGLTFFWAGGTVLRLHDTTDNRDFLVIESKKFQLAVRDFTEPNKFDKVYMNLDGEVVWKLGLVFEEGDIQDPGECPRTVPSRPHYDISLRNPAYAKDLQDYDAYRGFRSAFIHMSLGVYSTRRDSVNCLYLAPHAVAHFLEWWNLFHTYTSGPIRQGPLFNVFEPDTAKFGRSLFTVKYQLSLTPLVFTHAYRHYSDLGEGSNISFTGLKGKLKTLKIDLHQKRVKLLHTNERLKKSKAIWSFKMSKGEIDCTEADIRILTTSFKQPEVEKEAVPEVAEEVEDFPSGQDQGGASMHTFELEDTAWFDLEDYVDLDQVTLESTQPLSLEAIPLMYSPRISYFRKINDSGYFVKYPFGEENSHKCLMGKDDSESTQKRLVIDRHKEIEQEINAITSKLEEMTGESGNLQTYHTQYQYLSQKLHKAKHRLFIIENILDDLRNSAKESRLFRGDEDDEASKLSRSRSQYSNLDEENNYWSDPALVRLHTIETFRTMRRESCLQMDSSYDNRFFVHNIQFKVNKKVRHNLMEYFTSAFERKSMKFFLTYKSVTLLNELLGTAISNTTSSISQNPPDLDAIVSNSEFMERFEELIREVPSSLLDYLDSYLIRLISPQLQIMSENEPNVAALLSARDIEVGIIDVIQALDESGDKMVMDVNTLVETRVCVISKDIQVFTLLKNDVLANGGEGVYKNGYGVRDKAKLWPPWIPMEVCFDGSLLEEHVFLRRKSMFFTYTIPNPLFFSDKEIPGLSSSPTFRIGFPGLLITSTSQQYCAIYNIVEDLLDFGATLEEKVAKLANVMLAEEVKYNLQKLDTSVVTNLQRRVKEQYYTREFLKLHDAATFRKTSKLLTLEIRTTLLELFIIMTAIKKNYDNLVKSHRAGRSRLEWRVAADELIWQMFDDKKKPFTTIALSSSTFVRHEALDGTNTNTVSLSSVHVFNQQENPTYVEIVVPFDSHPRYSKDVPMVEISWKLGPPVGGIGDLQKMVVNLQPIRFKIDHITSEKFLNYLFPKNDRNIAPTNTAVSSNVSANLSPARLKRNLNEMSFRQTAMSTVLDIHGNLRSHSPTGDSFGNVGANSGGGSDGDSIEVATSPSGSEESSIGRKASKKIATQLFDQPDENISEMVKRSGTFFNVGSVHIQKLIMSVCYKGSHHLFTDVDNLTVRVPHLDYKNKLWSRDEFLAALRKDITRVVLGHLGNIIGNKFIPHKKENKLKASMDISQLLNWDSRGHGSKGAPIGNNPSFEVSGDSIPEEPIDGEVGIEPFSG</sequence>
<protein>
    <submittedName>
        <fullName evidence="6">ZYRO0C12716p</fullName>
    </submittedName>
</protein>
<dbReference type="InterPro" id="IPR019449">
    <property type="entry name" value="FMP27_WPPW_RBG"/>
</dbReference>
<dbReference type="Proteomes" id="UP000008536">
    <property type="component" value="Chromosome C"/>
</dbReference>
<gene>
    <name evidence="6" type="ordered locus">ZYRO0C12716g</name>
</gene>
<evidence type="ECO:0000259" key="4">
    <source>
        <dbReference type="SMART" id="SM01215"/>
    </source>
</evidence>
<dbReference type="InterPro" id="IPR019415">
    <property type="entry name" value="FMP27_SW_RBG"/>
</dbReference>
<dbReference type="InterPro" id="IPR019441">
    <property type="entry name" value="FMP27/BLTP2/Hobbit_GFWDK_RBG"/>
</dbReference>
<evidence type="ECO:0000256" key="1">
    <source>
        <dbReference type="SAM" id="MobiDB-lite"/>
    </source>
</evidence>
<dbReference type="Pfam" id="PF10344">
    <property type="entry name" value="Hobbit"/>
    <property type="match status" value="1"/>
</dbReference>
<dbReference type="STRING" id="559307.C5DU03"/>
<evidence type="ECO:0000256" key="2">
    <source>
        <dbReference type="SAM" id="Phobius"/>
    </source>
</evidence>
<organism evidence="6 7">
    <name type="scientific">Zygosaccharomyces rouxii (strain ATCC 2623 / CBS 732 / NBRC 1130 / NCYC 568 / NRRL Y-229)</name>
    <dbReference type="NCBI Taxonomy" id="559307"/>
    <lineage>
        <taxon>Eukaryota</taxon>
        <taxon>Fungi</taxon>
        <taxon>Dikarya</taxon>
        <taxon>Ascomycota</taxon>
        <taxon>Saccharomycotina</taxon>
        <taxon>Saccharomycetes</taxon>
        <taxon>Saccharomycetales</taxon>
        <taxon>Saccharomycetaceae</taxon>
        <taxon>Zygosaccharomyces</taxon>
    </lineage>
</organism>
<reference evidence="6 7" key="1">
    <citation type="journal article" date="2009" name="Genome Res.">
        <title>Comparative genomics of protoploid Saccharomycetaceae.</title>
        <authorList>
            <consortium name="The Genolevures Consortium"/>
            <person name="Souciet J.-L."/>
            <person name="Dujon B."/>
            <person name="Gaillardin C."/>
            <person name="Johnston M."/>
            <person name="Baret P.V."/>
            <person name="Cliften P."/>
            <person name="Sherman D.J."/>
            <person name="Weissenbach J."/>
            <person name="Westhof E."/>
            <person name="Wincker P."/>
            <person name="Jubin C."/>
            <person name="Poulain J."/>
            <person name="Barbe V."/>
            <person name="Segurens B."/>
            <person name="Artiguenave F."/>
            <person name="Anthouard V."/>
            <person name="Vacherie B."/>
            <person name="Val M.-E."/>
            <person name="Fulton R.S."/>
            <person name="Minx P."/>
            <person name="Wilson R."/>
            <person name="Durrens P."/>
            <person name="Jean G."/>
            <person name="Marck C."/>
            <person name="Martin T."/>
            <person name="Nikolski M."/>
            <person name="Rolland T."/>
            <person name="Seret M.-L."/>
            <person name="Casaregola S."/>
            <person name="Despons L."/>
            <person name="Fairhead C."/>
            <person name="Fischer G."/>
            <person name="Lafontaine I."/>
            <person name="Leh V."/>
            <person name="Lemaire M."/>
            <person name="de Montigny J."/>
            <person name="Neuveglise C."/>
            <person name="Thierry A."/>
            <person name="Blanc-Lenfle I."/>
            <person name="Bleykasten C."/>
            <person name="Diffels J."/>
            <person name="Fritsch E."/>
            <person name="Frangeul L."/>
            <person name="Goeffon A."/>
            <person name="Jauniaux N."/>
            <person name="Kachouri-Lafond R."/>
            <person name="Payen C."/>
            <person name="Potier S."/>
            <person name="Pribylova L."/>
            <person name="Ozanne C."/>
            <person name="Richard G.-F."/>
            <person name="Sacerdot C."/>
            <person name="Straub M.-L."/>
            <person name="Talla E."/>
        </authorList>
    </citation>
    <scope>NUCLEOTIDE SEQUENCE [LARGE SCALE GENOMIC DNA]</scope>
    <source>
        <strain evidence="6 7">ATCC 2623 / CBS 732 / BCRC 21506 / NBRC 1130 / NCYC 568 / NRRL Y-229</strain>
    </source>
</reference>
<feature type="region of interest" description="Disordered" evidence="1">
    <location>
        <begin position="2328"/>
        <end position="2365"/>
    </location>
</feature>
<evidence type="ECO:0000259" key="3">
    <source>
        <dbReference type="SMART" id="SM01214"/>
    </source>
</evidence>
<accession>C5DU03</accession>
<dbReference type="HOGENOM" id="CLU_228568_0_0_1"/>
<dbReference type="EMBL" id="CU928175">
    <property type="protein sequence ID" value="CAR27264.1"/>
    <property type="molecule type" value="Genomic_DNA"/>
</dbReference>
<keyword evidence="7" id="KW-1185">Reference proteome</keyword>
<feature type="domain" description="FMP27/BLTP2/Hobbit GFWDK motif-containing RBG unit" evidence="3">
    <location>
        <begin position="1114"/>
        <end position="1263"/>
    </location>
</feature>
<evidence type="ECO:0000313" key="6">
    <source>
        <dbReference type="EMBL" id="CAR27264.1"/>
    </source>
</evidence>
<feature type="transmembrane region" description="Helical" evidence="2">
    <location>
        <begin position="12"/>
        <end position="38"/>
    </location>
</feature>
<feature type="domain" description="FMP27 SW motif-containing RBG unit" evidence="4">
    <location>
        <begin position="1002"/>
        <end position="1096"/>
    </location>
</feature>
<keyword evidence="2" id="KW-0812">Transmembrane</keyword>
<evidence type="ECO:0000313" key="7">
    <source>
        <dbReference type="Proteomes" id="UP000008536"/>
    </source>
</evidence>
<dbReference type="FunCoup" id="C5DU03">
    <property type="interactions" value="271"/>
</dbReference>
<dbReference type="InParanoid" id="C5DU03"/>
<dbReference type="KEGG" id="zro:ZYRO0C12716g"/>
<feature type="domain" description="FMP27 WPPW motif-containing RBG unit" evidence="5">
    <location>
        <begin position="1475"/>
        <end position="1976"/>
    </location>
</feature>
<dbReference type="PANTHER" id="PTHR15678">
    <property type="entry name" value="ANTIGEN MLAA-22-RELATED"/>
    <property type="match status" value="1"/>
</dbReference>
<dbReference type="SMART" id="SM01215">
    <property type="entry name" value="Fmp27_SW"/>
    <property type="match status" value="1"/>
</dbReference>
<feature type="compositionally biased region" description="Polar residues" evidence="1">
    <location>
        <begin position="2351"/>
        <end position="2361"/>
    </location>
</feature>
<dbReference type="SMART" id="SM01216">
    <property type="entry name" value="Fmp27_WPPW"/>
    <property type="match status" value="1"/>
</dbReference>